<dbReference type="Proteomes" id="UP000011991">
    <property type="component" value="Unassembled WGS sequence"/>
</dbReference>
<dbReference type="EMBL" id="ANOG01000873">
    <property type="protein sequence ID" value="EMI17033.1"/>
    <property type="molecule type" value="Genomic_DNA"/>
</dbReference>
<reference evidence="2 3" key="1">
    <citation type="journal article" date="2013" name="Mar. Genomics">
        <title>Expression of sulfatases in Rhodopirellula baltica and the diversity of sulfatases in the genus Rhodopirellula.</title>
        <authorList>
            <person name="Wegner C.E."/>
            <person name="Richter-Heitmann T."/>
            <person name="Klindworth A."/>
            <person name="Klockow C."/>
            <person name="Richter M."/>
            <person name="Achstetter T."/>
            <person name="Glockner F.O."/>
            <person name="Harder J."/>
        </authorList>
    </citation>
    <scope>NUCLEOTIDE SEQUENCE [LARGE SCALE GENOMIC DNA]</scope>
    <source>
        <strain evidence="2 3">SM1</strain>
    </source>
</reference>
<name>M5RC18_9BACT</name>
<dbReference type="InterPro" id="IPR052701">
    <property type="entry name" value="GAG_Ulvan_Degrading_Sulfatases"/>
</dbReference>
<feature type="signal peptide" evidence="1">
    <location>
        <begin position="1"/>
        <end position="19"/>
    </location>
</feature>
<evidence type="ECO:0000313" key="3">
    <source>
        <dbReference type="Proteomes" id="UP000011991"/>
    </source>
</evidence>
<accession>M5RC18</accession>
<comment type="caution">
    <text evidence="2">The sequence shown here is derived from an EMBL/GenBank/DDBJ whole genome shotgun (WGS) entry which is preliminary data.</text>
</comment>
<dbReference type="PANTHER" id="PTHR43751">
    <property type="entry name" value="SULFATASE"/>
    <property type="match status" value="1"/>
</dbReference>
<dbReference type="PANTHER" id="PTHR43751:SF3">
    <property type="entry name" value="SULFATASE N-TERMINAL DOMAIN-CONTAINING PROTEIN"/>
    <property type="match status" value="1"/>
</dbReference>
<dbReference type="AlphaFoldDB" id="M5RC18"/>
<feature type="chain" id="PRO_5004070413" evidence="1">
    <location>
        <begin position="20"/>
        <end position="185"/>
    </location>
</feature>
<sequence>MRCCVLTALVALIAQQAHSSPPNILFAVADDMSHASAYGHKFLSTPNFDAIARQGLRFNRMYYMHNFEPERWPCGTAEAGFRDIDGSPTKSAIWKSQPDNPYHRLCFGKRPQAELYNVVTDPDCMDNLAANPQHGARVEQMKSELFAELEHQQDPRVTGHGYDFDYARPDRLREYGMLVEKYKGK</sequence>
<dbReference type="InterPro" id="IPR017850">
    <property type="entry name" value="Alkaline_phosphatase_core_sf"/>
</dbReference>
<dbReference type="SUPFAM" id="SSF53649">
    <property type="entry name" value="Alkaline phosphatase-like"/>
    <property type="match status" value="2"/>
</dbReference>
<keyword evidence="3" id="KW-1185">Reference proteome</keyword>
<proteinExistence type="predicted"/>
<keyword evidence="1" id="KW-0732">Signal</keyword>
<organism evidence="2 3">
    <name type="scientific">Rhodopirellula maiorica SM1</name>
    <dbReference type="NCBI Taxonomy" id="1265738"/>
    <lineage>
        <taxon>Bacteria</taxon>
        <taxon>Pseudomonadati</taxon>
        <taxon>Planctomycetota</taxon>
        <taxon>Planctomycetia</taxon>
        <taxon>Pirellulales</taxon>
        <taxon>Pirellulaceae</taxon>
        <taxon>Novipirellula</taxon>
    </lineage>
</organism>
<evidence type="ECO:0000313" key="2">
    <source>
        <dbReference type="EMBL" id="EMI17033.1"/>
    </source>
</evidence>
<dbReference type="PATRIC" id="fig|1265738.3.peg.6032"/>
<dbReference type="Gene3D" id="3.40.720.10">
    <property type="entry name" value="Alkaline Phosphatase, subunit A"/>
    <property type="match status" value="2"/>
</dbReference>
<gene>
    <name evidence="2" type="ORF">RMSM_06043</name>
</gene>
<protein>
    <submittedName>
        <fullName evidence="2">Heparan N-sulfatase</fullName>
    </submittedName>
</protein>
<evidence type="ECO:0000256" key="1">
    <source>
        <dbReference type="SAM" id="SignalP"/>
    </source>
</evidence>